<organism evidence="1 2">
    <name type="scientific">Hyaloscypha variabilis (strain UAMH 11265 / GT02V1 / F)</name>
    <name type="common">Meliniomyces variabilis</name>
    <dbReference type="NCBI Taxonomy" id="1149755"/>
    <lineage>
        <taxon>Eukaryota</taxon>
        <taxon>Fungi</taxon>
        <taxon>Dikarya</taxon>
        <taxon>Ascomycota</taxon>
        <taxon>Pezizomycotina</taxon>
        <taxon>Leotiomycetes</taxon>
        <taxon>Helotiales</taxon>
        <taxon>Hyaloscyphaceae</taxon>
        <taxon>Hyaloscypha</taxon>
        <taxon>Hyaloscypha variabilis</taxon>
    </lineage>
</organism>
<dbReference type="EMBL" id="KZ613953">
    <property type="protein sequence ID" value="PMD34978.1"/>
    <property type="molecule type" value="Genomic_DNA"/>
</dbReference>
<keyword evidence="2" id="KW-1185">Reference proteome</keyword>
<name>A0A2J6R8Y8_HYAVF</name>
<gene>
    <name evidence="1" type="ORF">L207DRAFT_517092</name>
</gene>
<dbReference type="Proteomes" id="UP000235786">
    <property type="component" value="Unassembled WGS sequence"/>
</dbReference>
<sequence>MPSTAVFVDLARAAFGTLILSVPHVCSSCLFLMSVPHVCSIPPVTHAIFRSPNRSSGTSQCQDLKQRPLYFKTVRDNPSLFAHFIRP</sequence>
<accession>A0A2J6R8Y8</accession>
<protein>
    <submittedName>
        <fullName evidence="1">Uncharacterized protein</fullName>
    </submittedName>
</protein>
<evidence type="ECO:0000313" key="1">
    <source>
        <dbReference type="EMBL" id="PMD34978.1"/>
    </source>
</evidence>
<dbReference type="AlphaFoldDB" id="A0A2J6R8Y8"/>
<proteinExistence type="predicted"/>
<dbReference type="OrthoDB" id="10529962at2759"/>
<reference evidence="1 2" key="1">
    <citation type="submission" date="2016-04" db="EMBL/GenBank/DDBJ databases">
        <title>A degradative enzymes factory behind the ericoid mycorrhizal symbiosis.</title>
        <authorList>
            <consortium name="DOE Joint Genome Institute"/>
            <person name="Martino E."/>
            <person name="Morin E."/>
            <person name="Grelet G."/>
            <person name="Kuo A."/>
            <person name="Kohler A."/>
            <person name="Daghino S."/>
            <person name="Barry K."/>
            <person name="Choi C."/>
            <person name="Cichocki N."/>
            <person name="Clum A."/>
            <person name="Copeland A."/>
            <person name="Hainaut M."/>
            <person name="Haridas S."/>
            <person name="Labutti K."/>
            <person name="Lindquist E."/>
            <person name="Lipzen A."/>
            <person name="Khouja H.-R."/>
            <person name="Murat C."/>
            <person name="Ohm R."/>
            <person name="Olson A."/>
            <person name="Spatafora J."/>
            <person name="Veneault-Fourrey C."/>
            <person name="Henrissat B."/>
            <person name="Grigoriev I."/>
            <person name="Martin F."/>
            <person name="Perotto S."/>
        </authorList>
    </citation>
    <scope>NUCLEOTIDE SEQUENCE [LARGE SCALE GENOMIC DNA]</scope>
    <source>
        <strain evidence="1 2">F</strain>
    </source>
</reference>
<evidence type="ECO:0000313" key="2">
    <source>
        <dbReference type="Proteomes" id="UP000235786"/>
    </source>
</evidence>